<comment type="function">
    <text evidence="1 6">Catalyzes the insertion of molybdate into adenylated molybdopterin with the concomitant release of AMP.</text>
</comment>
<dbReference type="GO" id="GO:0046872">
    <property type="term" value="F:metal ion binding"/>
    <property type="evidence" value="ECO:0007669"/>
    <property type="project" value="UniProtKB-UniRule"/>
</dbReference>
<comment type="catalytic activity">
    <reaction evidence="5">
        <text>adenylyl-molybdopterin + molybdate = Mo-molybdopterin + AMP + H(+)</text>
        <dbReference type="Rhea" id="RHEA:35047"/>
        <dbReference type="ChEBI" id="CHEBI:15378"/>
        <dbReference type="ChEBI" id="CHEBI:36264"/>
        <dbReference type="ChEBI" id="CHEBI:62727"/>
        <dbReference type="ChEBI" id="CHEBI:71302"/>
        <dbReference type="ChEBI" id="CHEBI:456215"/>
        <dbReference type="EC" id="2.10.1.1"/>
    </reaction>
</comment>
<keyword evidence="4 6" id="KW-0501">Molybdenum cofactor biosynthesis</keyword>
<dbReference type="NCBIfam" id="NF011068">
    <property type="entry name" value="PRK14498.1"/>
    <property type="match status" value="1"/>
</dbReference>
<dbReference type="Gene3D" id="3.90.105.10">
    <property type="entry name" value="Molybdopterin biosynthesis moea protein, domain 2"/>
    <property type="match status" value="1"/>
</dbReference>
<dbReference type="InterPro" id="IPR036425">
    <property type="entry name" value="MoaB/Mog-like_dom_sf"/>
</dbReference>
<dbReference type="PANTHER" id="PTHR10192">
    <property type="entry name" value="MOLYBDOPTERIN BIOSYNTHESIS PROTEIN"/>
    <property type="match status" value="1"/>
</dbReference>
<proteinExistence type="inferred from homology"/>
<dbReference type="InterPro" id="IPR005110">
    <property type="entry name" value="MoeA_linker/N"/>
</dbReference>
<dbReference type="InterPro" id="IPR036135">
    <property type="entry name" value="MoeA_linker/N_sf"/>
</dbReference>
<evidence type="ECO:0000259" key="7">
    <source>
        <dbReference type="SMART" id="SM00852"/>
    </source>
</evidence>
<evidence type="ECO:0000256" key="5">
    <source>
        <dbReference type="ARBA" id="ARBA00047317"/>
    </source>
</evidence>
<evidence type="ECO:0000313" key="10">
    <source>
        <dbReference type="Proteomes" id="UP000248798"/>
    </source>
</evidence>
<keyword evidence="11" id="KW-1185">Reference proteome</keyword>
<dbReference type="Gene3D" id="2.40.340.10">
    <property type="entry name" value="MoeA, C-terminal, domain IV"/>
    <property type="match status" value="1"/>
</dbReference>
<dbReference type="SUPFAM" id="SSF63867">
    <property type="entry name" value="MoeA C-terminal domain-like"/>
    <property type="match status" value="1"/>
</dbReference>
<dbReference type="InterPro" id="IPR001453">
    <property type="entry name" value="MoaB/Mog_dom"/>
</dbReference>
<reference evidence="8 11" key="2">
    <citation type="submission" date="2019-02" db="EMBL/GenBank/DDBJ databases">
        <title>Complete genome sequence of Desulfobacter hydrogenophilus AcRS1.</title>
        <authorList>
            <person name="Marietou A."/>
            <person name="Lund M.B."/>
            <person name="Marshall I.P.G."/>
            <person name="Schreiber L."/>
            <person name="Jorgensen B."/>
        </authorList>
    </citation>
    <scope>NUCLEOTIDE SEQUENCE [LARGE SCALE GENOMIC DNA]</scope>
    <source>
        <strain evidence="8 11">AcRS1</strain>
    </source>
</reference>
<dbReference type="InterPro" id="IPR036688">
    <property type="entry name" value="MoeA_C_domain_IV_sf"/>
</dbReference>
<dbReference type="Pfam" id="PF03454">
    <property type="entry name" value="MoeA_C"/>
    <property type="match status" value="1"/>
</dbReference>
<feature type="domain" description="MoaB/Mog" evidence="7">
    <location>
        <begin position="177"/>
        <end position="319"/>
    </location>
</feature>
<gene>
    <name evidence="9" type="ORF">DO021_19470</name>
    <name evidence="8" type="ORF">EYB58_03565</name>
</gene>
<name>A0A328FAB8_9BACT</name>
<sequence>METKRNVYLNMVGIQQAQDCLFKNFGHLETGVQTLDVVQARNRVLAAPAVAAISSPNFHAAAMDGVAVDAKSTFGASDEAPKSLTIEKTAFWVNTGHVLPEGTNAVIMIENLNILDENTIEIEAPAFPWQYVRKMGEDIVATQLLFPRHHKINAYAMGALLSGGVFKVSVRKRPRVLIIPTGSELKRWQDVTPETMGSGDVVESNATVLTALCADHGADATVNPMLEDDLKTIQMAVSKGVDQGYDMVMILGGSSAGSKDYSKPVIEKLGQIYVHGVTMMPGKPLMFGRIGETPVFGIPGYPVSAIVAFEIFAGPLLLTMQHLPPLKQEVVEVFPVRKVTSKLGQEEFLRVKIGSVDGRLMSSQLPRGAGSITTLTEADGIIRIPQHVEGIEAGEKVQAHLLRSQASIENTVVITGSHDNTLDLLADQIRLEHPGMGISSSHVGSMGGLMAIKRGGCHMAGCHLLDPDDGSYNISYLKKYLPDVPVRLVNLVMRQQGLILPKGNPDKVKGLADIVEKKLAFINRQPGSGTRILFDFSLKENGLSAADIPGYENEEYTHMSVAVAVLSGRARAGLGIKAAALALKLDFLPVVTESYDIVIPEIYYDLPKIQALLYTIQSDEFKQRVLVLGGYGVERTGKELFRSI</sequence>
<dbReference type="PANTHER" id="PTHR10192:SF16">
    <property type="entry name" value="MOLYBDOPTERIN MOLYBDENUMTRANSFERASE"/>
    <property type="match status" value="1"/>
</dbReference>
<dbReference type="InterPro" id="IPR038987">
    <property type="entry name" value="MoeA-like"/>
</dbReference>
<evidence type="ECO:0000256" key="4">
    <source>
        <dbReference type="ARBA" id="ARBA00023150"/>
    </source>
</evidence>
<dbReference type="EC" id="2.10.1.1" evidence="6"/>
<keyword evidence="6" id="KW-0479">Metal-binding</keyword>
<dbReference type="Gene3D" id="3.40.980.10">
    <property type="entry name" value="MoaB/Mog-like domain"/>
    <property type="match status" value="1"/>
</dbReference>
<dbReference type="Proteomes" id="UP000293902">
    <property type="component" value="Chromosome"/>
</dbReference>
<dbReference type="SUPFAM" id="SSF53850">
    <property type="entry name" value="Periplasmic binding protein-like II"/>
    <property type="match status" value="1"/>
</dbReference>
<evidence type="ECO:0000256" key="1">
    <source>
        <dbReference type="ARBA" id="ARBA00002901"/>
    </source>
</evidence>
<keyword evidence="6" id="KW-0500">Molybdenum</keyword>
<evidence type="ECO:0000256" key="6">
    <source>
        <dbReference type="RuleBase" id="RU365090"/>
    </source>
</evidence>
<dbReference type="CDD" id="cd00887">
    <property type="entry name" value="MoeA"/>
    <property type="match status" value="1"/>
</dbReference>
<keyword evidence="6" id="KW-0460">Magnesium</keyword>
<evidence type="ECO:0000313" key="8">
    <source>
        <dbReference type="EMBL" id="QBH12080.1"/>
    </source>
</evidence>
<comment type="pathway">
    <text evidence="2 6">Cofactor biosynthesis; molybdopterin biosynthesis.</text>
</comment>
<comment type="cofactor">
    <cofactor evidence="6">
        <name>Mg(2+)</name>
        <dbReference type="ChEBI" id="CHEBI:18420"/>
    </cofactor>
</comment>
<evidence type="ECO:0000256" key="3">
    <source>
        <dbReference type="ARBA" id="ARBA00010763"/>
    </source>
</evidence>
<dbReference type="GO" id="GO:0006777">
    <property type="term" value="P:Mo-molybdopterin cofactor biosynthetic process"/>
    <property type="evidence" value="ECO:0007669"/>
    <property type="project" value="UniProtKB-UniRule"/>
</dbReference>
<dbReference type="GO" id="GO:0005829">
    <property type="term" value="C:cytosol"/>
    <property type="evidence" value="ECO:0007669"/>
    <property type="project" value="TreeGrafter"/>
</dbReference>
<evidence type="ECO:0000313" key="9">
    <source>
        <dbReference type="EMBL" id="RAM00362.1"/>
    </source>
</evidence>
<dbReference type="UniPathway" id="UPA00344"/>
<dbReference type="GO" id="GO:0061599">
    <property type="term" value="F:molybdopterin molybdotransferase activity"/>
    <property type="evidence" value="ECO:0007669"/>
    <property type="project" value="UniProtKB-UniRule"/>
</dbReference>
<dbReference type="InterPro" id="IPR024370">
    <property type="entry name" value="PBP_domain"/>
</dbReference>
<dbReference type="SUPFAM" id="SSF53218">
    <property type="entry name" value="Molybdenum cofactor biosynthesis proteins"/>
    <property type="match status" value="1"/>
</dbReference>
<dbReference type="Gene3D" id="2.170.190.11">
    <property type="entry name" value="Molybdopterin biosynthesis moea protein, domain 3"/>
    <property type="match status" value="1"/>
</dbReference>
<dbReference type="AlphaFoldDB" id="A0A328FAB8"/>
<dbReference type="EMBL" id="CP036313">
    <property type="protein sequence ID" value="QBH12080.1"/>
    <property type="molecule type" value="Genomic_DNA"/>
</dbReference>
<dbReference type="InterPro" id="IPR005111">
    <property type="entry name" value="MoeA_C_domain_IV"/>
</dbReference>
<dbReference type="Proteomes" id="UP000248798">
    <property type="component" value="Unassembled WGS sequence"/>
</dbReference>
<dbReference type="OrthoDB" id="9804758at2"/>
<dbReference type="SMART" id="SM00852">
    <property type="entry name" value="MoCF_biosynth"/>
    <property type="match status" value="1"/>
</dbReference>
<dbReference type="Pfam" id="PF03453">
    <property type="entry name" value="MoeA_N"/>
    <property type="match status" value="1"/>
</dbReference>
<evidence type="ECO:0000256" key="2">
    <source>
        <dbReference type="ARBA" id="ARBA00005046"/>
    </source>
</evidence>
<evidence type="ECO:0000313" key="11">
    <source>
        <dbReference type="Proteomes" id="UP000293902"/>
    </source>
</evidence>
<dbReference type="SUPFAM" id="SSF63882">
    <property type="entry name" value="MoeA N-terminal region -like"/>
    <property type="match status" value="1"/>
</dbReference>
<accession>A0A328FAB8</accession>
<dbReference type="Pfam" id="PF12727">
    <property type="entry name" value="PBP_like"/>
    <property type="match status" value="1"/>
</dbReference>
<protein>
    <recommendedName>
        <fullName evidence="6">Molybdopterin molybdenumtransferase</fullName>
        <ecNumber evidence="6">2.10.1.1</ecNumber>
    </recommendedName>
</protein>
<dbReference type="RefSeq" id="WP_111959775.1">
    <property type="nucleotide sequence ID" value="NZ_CP036313.1"/>
</dbReference>
<reference evidence="9 10" key="1">
    <citation type="submission" date="2018-06" db="EMBL/GenBank/DDBJ databases">
        <title>Complete Genome Sequence of Desulfobacter hydrogenophilus (DSM3380).</title>
        <authorList>
            <person name="Marietou A."/>
            <person name="Schreiber L."/>
            <person name="Marshall I."/>
            <person name="Jorgensen B."/>
        </authorList>
    </citation>
    <scope>NUCLEOTIDE SEQUENCE [LARGE SCALE GENOMIC DNA]</scope>
    <source>
        <strain evidence="9 10">DSM 3380</strain>
    </source>
</reference>
<organism evidence="9 10">
    <name type="scientific">Desulfobacter hydrogenophilus</name>
    <dbReference type="NCBI Taxonomy" id="2291"/>
    <lineage>
        <taxon>Bacteria</taxon>
        <taxon>Pseudomonadati</taxon>
        <taxon>Thermodesulfobacteriota</taxon>
        <taxon>Desulfobacteria</taxon>
        <taxon>Desulfobacterales</taxon>
        <taxon>Desulfobacteraceae</taxon>
        <taxon>Desulfobacter</taxon>
    </lineage>
</organism>
<comment type="similarity">
    <text evidence="3 6">Belongs to the MoeA family.</text>
</comment>
<keyword evidence="6" id="KW-0808">Transferase</keyword>
<dbReference type="EMBL" id="QLNI01000051">
    <property type="protein sequence ID" value="RAM00362.1"/>
    <property type="molecule type" value="Genomic_DNA"/>
</dbReference>
<dbReference type="Pfam" id="PF00994">
    <property type="entry name" value="MoCF_biosynth"/>
    <property type="match status" value="1"/>
</dbReference>